<evidence type="ECO:0000313" key="10">
    <source>
        <dbReference type="Proteomes" id="UP000006764"/>
    </source>
</evidence>
<sequence length="485" mass="53458">MNMLLKRAGTMNPWLSLPLVQGWQQLPPTLWSAQAPQLSPVRHLGDVSPAALRLLQLDARQVRTDAASVETLRALHSGERLLPGMAPLAQKYAGHQHGIFNPMLGDGRALLLGEVAMPLGRLDLYLKGGGRTPFSRNGDGRLGLRAALREYLASHALYGLGIATSLPLSLCVHQARVLRTRLEPAATLLRLAPSHVRIGHFEWLHYRRDPQALSALVASLGHCYGETPAADAETFFRHTVLRCAQLVAAWQVWGFVHGTLNTDNLSVLGITLDHGTCAFMEQYQPSLAPAHDDTGGRYAFAAQPQAVAFGLRVLAQCLAPLVPLPRLQALLDGFDSQVENVILCGMRSRLGLMMSRPEDASLVAGWLVLLHRHGADYTRAFRVLMSWGDNPAADAAFARALGFAPEAILPAQWLASYRQRLQQESSTERERQRFMAGVNPVYVLREQYLQRVVDAAEEGDFQPLASLRRCLTQPFQKIDACEFND</sequence>
<comment type="cofactor">
    <cofactor evidence="1">
        <name>Mg(2+)</name>
        <dbReference type="ChEBI" id="CHEBI:18420"/>
    </cofactor>
</comment>
<dbReference type="InterPro" id="IPR003846">
    <property type="entry name" value="SelO"/>
</dbReference>
<keyword evidence="7" id="KW-0067">ATP-binding</keyword>
<dbReference type="HOGENOM" id="CLU_010245_4_1_6"/>
<dbReference type="RefSeq" id="WP_008739251.1">
    <property type="nucleotide sequence ID" value="NZ_CP004387.1"/>
</dbReference>
<dbReference type="GO" id="GO:0046872">
    <property type="term" value="F:metal ion binding"/>
    <property type="evidence" value="ECO:0007669"/>
    <property type="project" value="UniProtKB-KW"/>
</dbReference>
<dbReference type="Pfam" id="PF02696">
    <property type="entry name" value="SelO"/>
    <property type="match status" value="1"/>
</dbReference>
<evidence type="ECO:0008006" key="11">
    <source>
        <dbReference type="Google" id="ProtNLM"/>
    </source>
</evidence>
<proteinExistence type="inferred from homology"/>
<comment type="similarity">
    <text evidence="2">Belongs to the SELO family.</text>
</comment>
<gene>
    <name evidence="9" type="ORF">S7S_07240</name>
</gene>
<dbReference type="AlphaFoldDB" id="A0A0B4XI67"/>
<evidence type="ECO:0000256" key="7">
    <source>
        <dbReference type="ARBA" id="ARBA00022840"/>
    </source>
</evidence>
<evidence type="ECO:0000256" key="3">
    <source>
        <dbReference type="ARBA" id="ARBA00022679"/>
    </source>
</evidence>
<protein>
    <recommendedName>
        <fullName evidence="11">Protein adenylyltransferase SelO</fullName>
    </recommendedName>
</protein>
<name>A0A0B4XI67_9GAMM</name>
<evidence type="ECO:0000256" key="4">
    <source>
        <dbReference type="ARBA" id="ARBA00022695"/>
    </source>
</evidence>
<dbReference type="Proteomes" id="UP000006764">
    <property type="component" value="Chromosome"/>
</dbReference>
<dbReference type="EMBL" id="CP004387">
    <property type="protein sequence ID" value="AJD47864.1"/>
    <property type="molecule type" value="Genomic_DNA"/>
</dbReference>
<dbReference type="GO" id="GO:0005524">
    <property type="term" value="F:ATP binding"/>
    <property type="evidence" value="ECO:0007669"/>
    <property type="project" value="UniProtKB-KW"/>
</dbReference>
<accession>A0A0B4XI67</accession>
<evidence type="ECO:0000256" key="6">
    <source>
        <dbReference type="ARBA" id="ARBA00022741"/>
    </source>
</evidence>
<dbReference type="PANTHER" id="PTHR32057:SF14">
    <property type="entry name" value="PROTEIN ADENYLYLTRANSFERASE SELO, MITOCHONDRIAL"/>
    <property type="match status" value="1"/>
</dbReference>
<keyword evidence="4" id="KW-0548">Nucleotidyltransferase</keyword>
<keyword evidence="3" id="KW-0808">Transferase</keyword>
<evidence type="ECO:0000313" key="9">
    <source>
        <dbReference type="EMBL" id="AJD47864.1"/>
    </source>
</evidence>
<keyword evidence="8" id="KW-0460">Magnesium</keyword>
<keyword evidence="6" id="KW-0547">Nucleotide-binding</keyword>
<evidence type="ECO:0000256" key="2">
    <source>
        <dbReference type="ARBA" id="ARBA00009747"/>
    </source>
</evidence>
<keyword evidence="5" id="KW-0479">Metal-binding</keyword>
<dbReference type="GO" id="GO:0070733">
    <property type="term" value="F:AMPylase activity"/>
    <property type="evidence" value="ECO:0007669"/>
    <property type="project" value="TreeGrafter"/>
</dbReference>
<evidence type="ECO:0000256" key="1">
    <source>
        <dbReference type="ARBA" id="ARBA00001946"/>
    </source>
</evidence>
<evidence type="ECO:0000256" key="8">
    <source>
        <dbReference type="ARBA" id="ARBA00022842"/>
    </source>
</evidence>
<dbReference type="STRING" id="391936.S7S_07240"/>
<keyword evidence="10" id="KW-1185">Reference proteome</keyword>
<reference evidence="9 10" key="1">
    <citation type="journal article" date="2012" name="J. Bacteriol.">
        <title>Genome sequence of an alkane-degrading bacterium, Alcanivorax pacificus type strain W11-5, isolated from deep sea sediment.</title>
        <authorList>
            <person name="Lai Q."/>
            <person name="Shao Z."/>
        </authorList>
    </citation>
    <scope>NUCLEOTIDE SEQUENCE [LARGE SCALE GENOMIC DNA]</scope>
    <source>
        <strain evidence="9 10">W11-5</strain>
    </source>
</reference>
<evidence type="ECO:0000256" key="5">
    <source>
        <dbReference type="ARBA" id="ARBA00022723"/>
    </source>
</evidence>
<dbReference type="KEGG" id="apac:S7S_07240"/>
<dbReference type="PANTHER" id="PTHR32057">
    <property type="entry name" value="PROTEIN ADENYLYLTRANSFERASE SELO, MITOCHONDRIAL"/>
    <property type="match status" value="1"/>
</dbReference>
<organism evidence="9 10">
    <name type="scientific">Isoalcanivorax pacificus W11-5</name>
    <dbReference type="NCBI Taxonomy" id="391936"/>
    <lineage>
        <taxon>Bacteria</taxon>
        <taxon>Pseudomonadati</taxon>
        <taxon>Pseudomonadota</taxon>
        <taxon>Gammaproteobacteria</taxon>
        <taxon>Oceanospirillales</taxon>
        <taxon>Alcanivoracaceae</taxon>
        <taxon>Isoalcanivorax</taxon>
    </lineage>
</organism>